<organism evidence="4 5">
    <name type="scientific">Sphingobacterium spiritivorum ATCC 33300</name>
    <dbReference type="NCBI Taxonomy" id="525372"/>
    <lineage>
        <taxon>Bacteria</taxon>
        <taxon>Pseudomonadati</taxon>
        <taxon>Bacteroidota</taxon>
        <taxon>Sphingobacteriia</taxon>
        <taxon>Sphingobacteriales</taxon>
        <taxon>Sphingobacteriaceae</taxon>
        <taxon>Sphingobacterium</taxon>
    </lineage>
</organism>
<comment type="similarity">
    <text evidence="2">Belongs to the TonB-dependent receptor family.</text>
</comment>
<keyword evidence="2" id="KW-0998">Cell outer membrane</keyword>
<dbReference type="PROSITE" id="PS52016">
    <property type="entry name" value="TONB_DEPENDENT_REC_3"/>
    <property type="match status" value="1"/>
</dbReference>
<name>C2FV32_SPHSI</name>
<evidence type="ECO:0000313" key="5">
    <source>
        <dbReference type="Proteomes" id="UP000006241"/>
    </source>
</evidence>
<dbReference type="InterPro" id="IPR012910">
    <property type="entry name" value="Plug_dom"/>
</dbReference>
<keyword evidence="4" id="KW-0675">Receptor</keyword>
<reference evidence="4 5" key="1">
    <citation type="submission" date="2009-01" db="EMBL/GenBank/DDBJ databases">
        <authorList>
            <person name="Qin X."/>
            <person name="Bachman B."/>
            <person name="Battles P."/>
            <person name="Bell A."/>
            <person name="Bess C."/>
            <person name="Bickham C."/>
            <person name="Chaboub L."/>
            <person name="Chen D."/>
            <person name="Coyle M."/>
            <person name="Deiros D.R."/>
            <person name="Dinh H."/>
            <person name="Forbes L."/>
            <person name="Fowler G."/>
            <person name="Francisco L."/>
            <person name="Fu Q."/>
            <person name="Gubbala S."/>
            <person name="Hale W."/>
            <person name="Han Y."/>
            <person name="Hemphill L."/>
            <person name="Highlander S.K."/>
            <person name="Hirani K."/>
            <person name="Hogues M."/>
            <person name="Jackson L."/>
            <person name="Jakkamsetti A."/>
            <person name="Javaid M."/>
            <person name="Jiang H."/>
            <person name="Korchina V."/>
            <person name="Kovar C."/>
            <person name="Lara F."/>
            <person name="Lee S."/>
            <person name="Mata R."/>
            <person name="Mathew T."/>
            <person name="Moen C."/>
            <person name="Morales K."/>
            <person name="Munidasa M."/>
            <person name="Nazareth L."/>
            <person name="Ngo R."/>
            <person name="Nguyen L."/>
            <person name="Okwuonu G."/>
            <person name="Ongeri F."/>
            <person name="Patil S."/>
            <person name="Petrosino J."/>
            <person name="Pham C."/>
            <person name="Pham P."/>
            <person name="Pu L.-L."/>
            <person name="Puazo M."/>
            <person name="Raj R."/>
            <person name="Reid J."/>
            <person name="Rouhana J."/>
            <person name="Saada N."/>
            <person name="Shang Y."/>
            <person name="Simmons D."/>
            <person name="Thornton R."/>
            <person name="Warren J."/>
            <person name="Weissenberger G."/>
            <person name="Zhang J."/>
            <person name="Zhang L."/>
            <person name="Zhou C."/>
            <person name="Zhu D."/>
            <person name="Muzny D."/>
            <person name="Worley K."/>
            <person name="Gibbs R."/>
        </authorList>
    </citation>
    <scope>NUCLEOTIDE SEQUENCE [LARGE SCALE GENOMIC DNA]</scope>
    <source>
        <strain evidence="4 5">ATCC 33300</strain>
    </source>
</reference>
<feature type="domain" description="TonB-dependent receptor plug" evidence="3">
    <location>
        <begin position="128"/>
        <end position="233"/>
    </location>
</feature>
<keyword evidence="1" id="KW-0732">Signal</keyword>
<keyword evidence="2" id="KW-0472">Membrane</keyword>
<dbReference type="PANTHER" id="PTHR30069:SF29">
    <property type="entry name" value="HEMOGLOBIN AND HEMOGLOBIN-HAPTOGLOBIN-BINDING PROTEIN 1-RELATED"/>
    <property type="match status" value="1"/>
</dbReference>
<dbReference type="Proteomes" id="UP000006241">
    <property type="component" value="Unassembled WGS sequence"/>
</dbReference>
<evidence type="ECO:0000256" key="1">
    <source>
        <dbReference type="ARBA" id="ARBA00022729"/>
    </source>
</evidence>
<dbReference type="Gene3D" id="2.170.130.10">
    <property type="entry name" value="TonB-dependent receptor, plug domain"/>
    <property type="match status" value="1"/>
</dbReference>
<feature type="non-terminal residue" evidence="4">
    <location>
        <position position="256"/>
    </location>
</feature>
<comment type="subcellular location">
    <subcellularLocation>
        <location evidence="2">Cell outer membrane</location>
        <topology evidence="2">Multi-pass membrane protein</topology>
    </subcellularLocation>
</comment>
<accession>C2FV32</accession>
<dbReference type="PANTHER" id="PTHR30069">
    <property type="entry name" value="TONB-DEPENDENT OUTER MEMBRANE RECEPTOR"/>
    <property type="match status" value="1"/>
</dbReference>
<keyword evidence="2" id="KW-1134">Transmembrane beta strand</keyword>
<dbReference type="SUPFAM" id="SSF56935">
    <property type="entry name" value="Porins"/>
    <property type="match status" value="1"/>
</dbReference>
<keyword evidence="2" id="KW-0812">Transmembrane</keyword>
<dbReference type="Gene3D" id="2.60.40.1120">
    <property type="entry name" value="Carboxypeptidase-like, regulatory domain"/>
    <property type="match status" value="1"/>
</dbReference>
<dbReference type="InterPro" id="IPR037066">
    <property type="entry name" value="Plug_dom_sf"/>
</dbReference>
<proteinExistence type="inferred from homology"/>
<dbReference type="HOGENOM" id="CLU_1087834_0_0_10"/>
<protein>
    <submittedName>
        <fullName evidence="4">TonB-dependent receptor plug domain protein</fullName>
    </submittedName>
</protein>
<dbReference type="RefSeq" id="WP_003006763.1">
    <property type="nucleotide sequence ID" value="NZ_GG668631.1"/>
</dbReference>
<evidence type="ECO:0000313" key="4">
    <source>
        <dbReference type="EMBL" id="EEI93155.1"/>
    </source>
</evidence>
<dbReference type="AlphaFoldDB" id="C2FV32"/>
<dbReference type="EMBL" id="ACHB01000030">
    <property type="protein sequence ID" value="EEI93155.1"/>
    <property type="molecule type" value="Genomic_DNA"/>
</dbReference>
<evidence type="ECO:0000259" key="3">
    <source>
        <dbReference type="Pfam" id="PF07715"/>
    </source>
</evidence>
<dbReference type="GO" id="GO:0015344">
    <property type="term" value="F:siderophore uptake transmembrane transporter activity"/>
    <property type="evidence" value="ECO:0007669"/>
    <property type="project" value="TreeGrafter"/>
</dbReference>
<dbReference type="Pfam" id="PF13715">
    <property type="entry name" value="CarbopepD_reg_2"/>
    <property type="match status" value="1"/>
</dbReference>
<gene>
    <name evidence="4" type="ORF">HMPREF0765_1188</name>
</gene>
<keyword evidence="2" id="KW-0813">Transport</keyword>
<dbReference type="Pfam" id="PF07715">
    <property type="entry name" value="Plug"/>
    <property type="match status" value="1"/>
</dbReference>
<sequence>MTFRTGFGWLGKILICYLSLLPFTGIAQQDIMVSGTVRDKEDRQPQVGATVSLTGQSTVSTDEKGNFVFKNNNAGKAILRISAVGYRDTTLQLALSSDKNVFEFNVFVSKDNRILTEVKVDGFTEKKQRKTQAIRAVVVDATAAQEQPATLSELINRSPGIRVRQSGGLGNEVDLSINGFQSNSVQYFRDGIPLEYLGGGFGLNNVPVNLLDRVEIYKGVVPVSLGGDALGGAINIVSKKVVGTKVDASYEIASFG</sequence>
<dbReference type="SUPFAM" id="SSF49464">
    <property type="entry name" value="Carboxypeptidase regulatory domain-like"/>
    <property type="match status" value="1"/>
</dbReference>
<comment type="caution">
    <text evidence="4">The sequence shown here is derived from an EMBL/GenBank/DDBJ whole genome shotgun (WGS) entry which is preliminary data.</text>
</comment>
<dbReference type="InterPro" id="IPR039426">
    <property type="entry name" value="TonB-dep_rcpt-like"/>
</dbReference>
<evidence type="ECO:0000256" key="2">
    <source>
        <dbReference type="PROSITE-ProRule" id="PRU01360"/>
    </source>
</evidence>
<dbReference type="GO" id="GO:0044718">
    <property type="term" value="P:siderophore transmembrane transport"/>
    <property type="evidence" value="ECO:0007669"/>
    <property type="project" value="TreeGrafter"/>
</dbReference>
<dbReference type="GO" id="GO:0009279">
    <property type="term" value="C:cell outer membrane"/>
    <property type="evidence" value="ECO:0007669"/>
    <property type="project" value="UniProtKB-SubCell"/>
</dbReference>
<dbReference type="InterPro" id="IPR008969">
    <property type="entry name" value="CarboxyPept-like_regulatory"/>
</dbReference>